<evidence type="ECO:0000313" key="3">
    <source>
        <dbReference type="Proteomes" id="UP000275846"/>
    </source>
</evidence>
<dbReference type="EMBL" id="UYSU01034456">
    <property type="protein sequence ID" value="VDL94451.1"/>
    <property type="molecule type" value="Genomic_DNA"/>
</dbReference>
<reference evidence="2 3" key="2">
    <citation type="submission" date="2018-11" db="EMBL/GenBank/DDBJ databases">
        <authorList>
            <consortium name="Pathogen Informatics"/>
        </authorList>
    </citation>
    <scope>NUCLEOTIDE SEQUENCE [LARGE SCALE GENOMIC DNA]</scope>
    <source>
        <strain evidence="2 3">NST_G2</strain>
    </source>
</reference>
<dbReference type="Proteomes" id="UP000275846">
    <property type="component" value="Unassembled WGS sequence"/>
</dbReference>
<evidence type="ECO:0000313" key="2">
    <source>
        <dbReference type="EMBL" id="VDL94451.1"/>
    </source>
</evidence>
<organism evidence="4">
    <name type="scientific">Schistocephalus solidus</name>
    <name type="common">Tapeworm</name>
    <dbReference type="NCBI Taxonomy" id="70667"/>
    <lineage>
        <taxon>Eukaryota</taxon>
        <taxon>Metazoa</taxon>
        <taxon>Spiralia</taxon>
        <taxon>Lophotrochozoa</taxon>
        <taxon>Platyhelminthes</taxon>
        <taxon>Cestoda</taxon>
        <taxon>Eucestoda</taxon>
        <taxon>Diphyllobothriidea</taxon>
        <taxon>Diphyllobothriidae</taxon>
        <taxon>Schistocephalus</taxon>
    </lineage>
</organism>
<proteinExistence type="predicted"/>
<sequence length="255" mass="27518">MRFLPKCGIRTDSSIAATRQRRFGTVQPPDISRIGHSIFPPLFPTKQTPVRTEDGGGRLPRSLSISKVNSRGTTESSRKNPPPDTSQKELRLPQLSPGHVSLQSQGLAKGSQRQSTSRAADESVAPKSRHDLSEPPMNRKPTQQAKANRCASCNRKTGLSNSYTCSALNRKMMVHMDGQTLVTVQTIEKDTGEDIPGDVKRRDASVIIKSLGPPCLKTSGGIASDLGALPLEICCTARMVSGREGGRSRSLFVSA</sequence>
<protein>
    <submittedName>
        <fullName evidence="2 4">Uncharacterized protein</fullName>
    </submittedName>
</protein>
<keyword evidence="3" id="KW-1185">Reference proteome</keyword>
<dbReference type="AlphaFoldDB" id="A0A183SV18"/>
<dbReference type="OrthoDB" id="756206at2759"/>
<reference evidence="4" key="1">
    <citation type="submission" date="2016-06" db="UniProtKB">
        <authorList>
            <consortium name="WormBaseParasite"/>
        </authorList>
    </citation>
    <scope>IDENTIFICATION</scope>
</reference>
<name>A0A183SV18_SCHSO</name>
<feature type="compositionally biased region" description="Polar residues" evidence="1">
    <location>
        <begin position="63"/>
        <end position="75"/>
    </location>
</feature>
<accession>A0A183SV18</accession>
<evidence type="ECO:0000256" key="1">
    <source>
        <dbReference type="SAM" id="MobiDB-lite"/>
    </source>
</evidence>
<dbReference type="WBParaSite" id="SSLN_0000837601-mRNA-1">
    <property type="protein sequence ID" value="SSLN_0000837601-mRNA-1"/>
    <property type="gene ID" value="SSLN_0000837601"/>
</dbReference>
<evidence type="ECO:0000313" key="4">
    <source>
        <dbReference type="WBParaSite" id="SSLN_0000837601-mRNA-1"/>
    </source>
</evidence>
<gene>
    <name evidence="2" type="ORF">SSLN_LOCUS8066</name>
</gene>
<feature type="region of interest" description="Disordered" evidence="1">
    <location>
        <begin position="19"/>
        <end position="149"/>
    </location>
</feature>
<dbReference type="STRING" id="70667.A0A183SV18"/>
<feature type="compositionally biased region" description="Polar residues" evidence="1">
    <location>
        <begin position="101"/>
        <end position="118"/>
    </location>
</feature>